<feature type="region of interest" description="Disordered" evidence="4">
    <location>
        <begin position="47"/>
        <end position="96"/>
    </location>
</feature>
<evidence type="ECO:0000256" key="4">
    <source>
        <dbReference type="SAM" id="MobiDB-lite"/>
    </source>
</evidence>
<organism evidence="5 6">
    <name type="scientific">Sporothrix bragantina</name>
    <dbReference type="NCBI Taxonomy" id="671064"/>
    <lineage>
        <taxon>Eukaryota</taxon>
        <taxon>Fungi</taxon>
        <taxon>Dikarya</taxon>
        <taxon>Ascomycota</taxon>
        <taxon>Pezizomycotina</taxon>
        <taxon>Sordariomycetes</taxon>
        <taxon>Sordariomycetidae</taxon>
        <taxon>Ophiostomatales</taxon>
        <taxon>Ophiostomataceae</taxon>
        <taxon>Sporothrix</taxon>
    </lineage>
</organism>
<evidence type="ECO:0000256" key="3">
    <source>
        <dbReference type="ARBA" id="ARBA00023274"/>
    </source>
</evidence>
<dbReference type="InterPro" id="IPR052837">
    <property type="entry name" value="Mitoribosomal_bS21"/>
</dbReference>
<name>A0ABP0B4Z0_9PEZI</name>
<dbReference type="EMBL" id="CAWUHC010000012">
    <property type="protein sequence ID" value="CAK7214400.1"/>
    <property type="molecule type" value="Genomic_DNA"/>
</dbReference>
<feature type="region of interest" description="Disordered" evidence="4">
    <location>
        <begin position="110"/>
        <end position="168"/>
    </location>
</feature>
<proteinExistence type="inferred from homology"/>
<feature type="compositionally biased region" description="Low complexity" evidence="4">
    <location>
        <begin position="66"/>
        <end position="87"/>
    </location>
</feature>
<evidence type="ECO:0000313" key="6">
    <source>
        <dbReference type="Proteomes" id="UP001642406"/>
    </source>
</evidence>
<dbReference type="InterPro" id="IPR001911">
    <property type="entry name" value="Ribosomal_bS21"/>
</dbReference>
<feature type="compositionally biased region" description="Low complexity" evidence="4">
    <location>
        <begin position="110"/>
        <end position="135"/>
    </location>
</feature>
<evidence type="ECO:0000256" key="2">
    <source>
        <dbReference type="ARBA" id="ARBA00022980"/>
    </source>
</evidence>
<keyword evidence="2" id="KW-0689">Ribosomal protein</keyword>
<accession>A0ABP0B4Z0</accession>
<gene>
    <name evidence="5" type="ORF">SBRCBS47491_002130</name>
</gene>
<comment type="similarity">
    <text evidence="1">Belongs to the bacterial ribosomal protein bS21 family.</text>
</comment>
<sequence>MVFSRFARSALSSASTLTSTSTTMTTTMTTTATVARVFSRQLSNTALRLAPPRSPPHAGSWPPQRSESSPASASSSPSSKSSPSSSPLANDPLKDLYSSDNPAQWAAWSSDDFQQRHSSSSSGPQQSSTPSTYSRPGLKPGESARLTSNSSRTHPGGGTRITLGPITGRTVHVGGQTDAANAFLMLNIMVRRNQVAQDFQRQRFHERPGKKRKRLASEWWRRKFRRGFIATVDRAKELARQGW</sequence>
<comment type="caution">
    <text evidence="5">The sequence shown here is derived from an EMBL/GenBank/DDBJ whole genome shotgun (WGS) entry which is preliminary data.</text>
</comment>
<keyword evidence="3" id="KW-0687">Ribonucleoprotein</keyword>
<keyword evidence="6" id="KW-1185">Reference proteome</keyword>
<reference evidence="5 6" key="1">
    <citation type="submission" date="2024-01" db="EMBL/GenBank/DDBJ databases">
        <authorList>
            <person name="Allen C."/>
            <person name="Tagirdzhanova G."/>
        </authorList>
    </citation>
    <scope>NUCLEOTIDE SEQUENCE [LARGE SCALE GENOMIC DNA]</scope>
</reference>
<evidence type="ECO:0000313" key="5">
    <source>
        <dbReference type="EMBL" id="CAK7214400.1"/>
    </source>
</evidence>
<dbReference type="PANTHER" id="PTHR41237">
    <property type="entry name" value="37S RIBOSOMAL PROTEIN MRP21, MITOCHONDRIAL"/>
    <property type="match status" value="1"/>
</dbReference>
<dbReference type="Pfam" id="PF01165">
    <property type="entry name" value="Ribosomal_S21"/>
    <property type="match status" value="1"/>
</dbReference>
<dbReference type="Proteomes" id="UP001642406">
    <property type="component" value="Unassembled WGS sequence"/>
</dbReference>
<protein>
    <submittedName>
        <fullName evidence="5">Uncharacterized protein</fullName>
    </submittedName>
</protein>
<dbReference type="PANTHER" id="PTHR41237:SF1">
    <property type="entry name" value="SMALL RIBOSOMAL SUBUNIT PROTEIN BS21M"/>
    <property type="match status" value="1"/>
</dbReference>
<evidence type="ECO:0000256" key="1">
    <source>
        <dbReference type="ARBA" id="ARBA00006640"/>
    </source>
</evidence>